<comment type="subcellular location">
    <subcellularLocation>
        <location evidence="1">Cell membrane</location>
        <topology evidence="1">Multi-pass membrane protein</topology>
    </subcellularLocation>
</comment>
<feature type="transmembrane region" description="Helical" evidence="7">
    <location>
        <begin position="35"/>
        <end position="58"/>
    </location>
</feature>
<feature type="transmembrane region" description="Helical" evidence="7">
    <location>
        <begin position="201"/>
        <end position="222"/>
    </location>
</feature>
<feature type="transmembrane region" description="Helical" evidence="7">
    <location>
        <begin position="268"/>
        <end position="287"/>
    </location>
</feature>
<dbReference type="SUPFAM" id="SSF49452">
    <property type="entry name" value="Starch-binding domain-like"/>
    <property type="match status" value="2"/>
</dbReference>
<feature type="transmembrane region" description="Helical" evidence="7">
    <location>
        <begin position="492"/>
        <end position="509"/>
    </location>
</feature>
<dbReference type="PANTHER" id="PTHR23501">
    <property type="entry name" value="MAJOR FACILITATOR SUPERFAMILY"/>
    <property type="match status" value="1"/>
</dbReference>
<dbReference type="EMBL" id="BANX01000008">
    <property type="protein sequence ID" value="GAC67513.1"/>
    <property type="molecule type" value="Genomic_DNA"/>
</dbReference>
<sequence>MSNQTVSEADRATPPEAARRSRQKSLSELGPHYKWIALSNTTLGMLIATINSSIVLIALPDIFKGIHLNPLEPQNTSYLLWMMMGFLVVTAVLVVSFGRFGDMFGRARMYNMGFAIFTVSSIFLAITWFDGSEAAIWLIFWRIVQGVGGAFLMANSSAILTDAFPANQRGLAMGINGVAAIAGSFLGLLIGGVLAPIQWHFIFLVSVPFGVVGTIWAYLKLHDTGERRKAKMDWWGNITFAVGLVAILVGITYGIQPYGDSNMGWGNPWVLAALIGGVIVLVAFVLIETKVASPLFELSLFKNRSFTFGNIANLMASIGRGGLQFILIIWLQGIWLPQHGYDYSRTPLWAGIYMVPMTIGFLLSAPVSGALSDKLGTKWFTTTGMGITAGTFATLIAMPVDFSYWVFALVMLINGIGMGLFASPNRAEVMNSLPVTSRGSGAGMMTTFQNAAMVLSIGLFFSLMIAGLSAHLPDAMFSGLSSNGMPEGAANGIAHLPTVGILFAAFLGYNPIQEVGGQALQGLPQASVDHLTGLDFFPHLISDPFHDGLTAAFTFALICCILGAIASLFTGSRNGLPESPETVGAELAAVAADAGVAAPSELVDEPNPTARHSLTNVGAAHDDLDRPRIAGRITAGDGSPLPTAAVTVTDLHGRQTGSASVLDDGSYAIRGLEDGTYTVIATAPGRSPRALSVSVVGDLVFRRDFTLAGGSALSGTVRDAQRPIAAALIVTDQSGAVVTQAQADAEGRFSITGLSDGDTVAVTASAPGYQPTSQLVTVDAAGRGEIDLVLLAIGGVQGSVRTADGSPLAGATVSAIGPEQTIVASVTTDADGRYRIEGLTDAQFTLVANMYEPAAVPVTVLASRHNTVDIELGTTSRPVS</sequence>
<dbReference type="GO" id="GO:0030246">
    <property type="term" value="F:carbohydrate binding"/>
    <property type="evidence" value="ECO:0007669"/>
    <property type="project" value="InterPro"/>
</dbReference>
<feature type="region of interest" description="Disordered" evidence="6">
    <location>
        <begin position="1"/>
        <end position="23"/>
    </location>
</feature>
<dbReference type="Pfam" id="PF13620">
    <property type="entry name" value="CarboxypepD_reg"/>
    <property type="match status" value="3"/>
</dbReference>
<dbReference type="InterPro" id="IPR008969">
    <property type="entry name" value="CarboxyPept-like_regulatory"/>
</dbReference>
<dbReference type="Gene3D" id="2.60.40.1120">
    <property type="entry name" value="Carboxypeptidase-like, regulatory domain"/>
    <property type="match status" value="3"/>
</dbReference>
<evidence type="ECO:0000256" key="5">
    <source>
        <dbReference type="ARBA" id="ARBA00023136"/>
    </source>
</evidence>
<feature type="transmembrane region" description="Helical" evidence="7">
    <location>
        <begin position="404"/>
        <end position="422"/>
    </location>
</feature>
<dbReference type="AlphaFoldDB" id="M0QG07"/>
<dbReference type="Gene3D" id="1.20.1250.20">
    <property type="entry name" value="MFS general substrate transporter like domains"/>
    <property type="match status" value="2"/>
</dbReference>
<evidence type="ECO:0000256" key="6">
    <source>
        <dbReference type="SAM" id="MobiDB-lite"/>
    </source>
</evidence>
<comment type="caution">
    <text evidence="9">The sequence shown here is derived from an EMBL/GenBank/DDBJ whole genome shotgun (WGS) entry which is preliminary data.</text>
</comment>
<dbReference type="Pfam" id="PF07690">
    <property type="entry name" value="MFS_1"/>
    <property type="match status" value="1"/>
</dbReference>
<feature type="compositionally biased region" description="Basic and acidic residues" evidence="6">
    <location>
        <begin position="8"/>
        <end position="19"/>
    </location>
</feature>
<evidence type="ECO:0000313" key="9">
    <source>
        <dbReference type="EMBL" id="GAC67513.1"/>
    </source>
</evidence>
<dbReference type="SUPFAM" id="SSF49464">
    <property type="entry name" value="Carboxypeptidase regulatory domain-like"/>
    <property type="match status" value="1"/>
</dbReference>
<dbReference type="InterPro" id="IPR013784">
    <property type="entry name" value="Carb-bd-like_fold"/>
</dbReference>
<dbReference type="SUPFAM" id="SSF103473">
    <property type="entry name" value="MFS general substrate transporter"/>
    <property type="match status" value="1"/>
</dbReference>
<feature type="transmembrane region" description="Helical" evidence="7">
    <location>
        <begin position="451"/>
        <end position="472"/>
    </location>
</feature>
<dbReference type="InterPro" id="IPR011701">
    <property type="entry name" value="MFS"/>
</dbReference>
<feature type="transmembrane region" description="Helical" evidence="7">
    <location>
        <begin position="135"/>
        <end position="154"/>
    </location>
</feature>
<dbReference type="PROSITE" id="PS50850">
    <property type="entry name" value="MFS"/>
    <property type="match status" value="1"/>
</dbReference>
<evidence type="ECO:0000256" key="1">
    <source>
        <dbReference type="ARBA" id="ARBA00004651"/>
    </source>
</evidence>
<dbReference type="GO" id="GO:0005886">
    <property type="term" value="C:plasma membrane"/>
    <property type="evidence" value="ECO:0007669"/>
    <property type="project" value="UniProtKB-SubCell"/>
</dbReference>
<feature type="transmembrane region" description="Helical" evidence="7">
    <location>
        <begin position="308"/>
        <end position="336"/>
    </location>
</feature>
<dbReference type="CDD" id="cd17321">
    <property type="entry name" value="MFS_MMR_MDR_like"/>
    <property type="match status" value="1"/>
</dbReference>
<dbReference type="InterPro" id="IPR020846">
    <property type="entry name" value="MFS_dom"/>
</dbReference>
<evidence type="ECO:0000256" key="4">
    <source>
        <dbReference type="ARBA" id="ARBA00022989"/>
    </source>
</evidence>
<organism evidence="9 10">
    <name type="scientific">Gordonia soli NBRC 108243</name>
    <dbReference type="NCBI Taxonomy" id="1223545"/>
    <lineage>
        <taxon>Bacteria</taxon>
        <taxon>Bacillati</taxon>
        <taxon>Actinomycetota</taxon>
        <taxon>Actinomycetes</taxon>
        <taxon>Mycobacteriales</taxon>
        <taxon>Gordoniaceae</taxon>
        <taxon>Gordonia</taxon>
    </lineage>
</organism>
<evidence type="ECO:0000313" key="10">
    <source>
        <dbReference type="Proteomes" id="UP000011666"/>
    </source>
</evidence>
<dbReference type="OrthoDB" id="102502at2"/>
<protein>
    <submittedName>
        <fullName evidence="9">Putative major facilitator superfamily transporter</fullName>
    </submittedName>
</protein>
<keyword evidence="2" id="KW-0813">Transport</keyword>
<keyword evidence="3 7" id="KW-0812">Transmembrane</keyword>
<feature type="transmembrane region" description="Helical" evidence="7">
    <location>
        <begin position="549"/>
        <end position="569"/>
    </location>
</feature>
<keyword evidence="5 7" id="KW-0472">Membrane</keyword>
<dbReference type="PANTHER" id="PTHR23501:SF5">
    <property type="entry name" value="TRANSPORT PROTEIN"/>
    <property type="match status" value="1"/>
</dbReference>
<feature type="transmembrane region" description="Helical" evidence="7">
    <location>
        <begin position="234"/>
        <end position="256"/>
    </location>
</feature>
<gene>
    <name evidence="9" type="ORF">GS4_08_00980</name>
</gene>
<dbReference type="Proteomes" id="UP000011666">
    <property type="component" value="Unassembled WGS sequence"/>
</dbReference>
<feature type="domain" description="Major facilitator superfamily (MFS) profile" evidence="8">
    <location>
        <begin position="37"/>
        <end position="512"/>
    </location>
</feature>
<accession>M0QG07</accession>
<evidence type="ECO:0000259" key="8">
    <source>
        <dbReference type="PROSITE" id="PS50850"/>
    </source>
</evidence>
<evidence type="ECO:0000256" key="2">
    <source>
        <dbReference type="ARBA" id="ARBA00022448"/>
    </source>
</evidence>
<name>M0QG07_9ACTN</name>
<feature type="transmembrane region" description="Helical" evidence="7">
    <location>
        <begin position="109"/>
        <end position="129"/>
    </location>
</feature>
<keyword evidence="10" id="KW-1185">Reference proteome</keyword>
<feature type="transmembrane region" description="Helical" evidence="7">
    <location>
        <begin position="348"/>
        <end position="367"/>
    </location>
</feature>
<evidence type="ECO:0000256" key="7">
    <source>
        <dbReference type="SAM" id="Phobius"/>
    </source>
</evidence>
<dbReference type="STRING" id="1223545.GS4_08_00980"/>
<dbReference type="GO" id="GO:0022857">
    <property type="term" value="F:transmembrane transporter activity"/>
    <property type="evidence" value="ECO:0007669"/>
    <property type="project" value="InterPro"/>
</dbReference>
<feature type="transmembrane region" description="Helical" evidence="7">
    <location>
        <begin position="379"/>
        <end position="398"/>
    </location>
</feature>
<keyword evidence="4 7" id="KW-1133">Transmembrane helix</keyword>
<dbReference type="InterPro" id="IPR036259">
    <property type="entry name" value="MFS_trans_sf"/>
</dbReference>
<dbReference type="eggNOG" id="COG0477">
    <property type="taxonomic scope" value="Bacteria"/>
</dbReference>
<proteinExistence type="predicted"/>
<feature type="transmembrane region" description="Helical" evidence="7">
    <location>
        <begin position="78"/>
        <end position="97"/>
    </location>
</feature>
<feature type="transmembrane region" description="Helical" evidence="7">
    <location>
        <begin position="175"/>
        <end position="195"/>
    </location>
</feature>
<reference evidence="9 10" key="1">
    <citation type="submission" date="2013-01" db="EMBL/GenBank/DDBJ databases">
        <title>Whole genome shotgun sequence of Gordonia soli NBRC 108243.</title>
        <authorList>
            <person name="Isaki-Nakamura S."/>
            <person name="Hosoyama A."/>
            <person name="Tsuchikane K."/>
            <person name="Ando Y."/>
            <person name="Baba S."/>
            <person name="Ohji S."/>
            <person name="Hamada M."/>
            <person name="Tamura T."/>
            <person name="Yamazoe A."/>
            <person name="Yamazaki S."/>
            <person name="Fujita N."/>
        </authorList>
    </citation>
    <scope>NUCLEOTIDE SEQUENCE [LARGE SCALE GENOMIC DNA]</scope>
    <source>
        <strain evidence="9 10">NBRC 108243</strain>
    </source>
</reference>
<evidence type="ECO:0000256" key="3">
    <source>
        <dbReference type="ARBA" id="ARBA00022692"/>
    </source>
</evidence>